<evidence type="ECO:0000256" key="3">
    <source>
        <dbReference type="ARBA" id="ARBA00022452"/>
    </source>
</evidence>
<protein>
    <submittedName>
        <fullName evidence="14">TonB-dependent receptor</fullName>
    </submittedName>
</protein>
<name>A0A926JTP3_9FLAO</name>
<feature type="domain" description="TonB-dependent receptor-like beta-barrel" evidence="12">
    <location>
        <begin position="321"/>
        <end position="748"/>
    </location>
</feature>
<feature type="signal peptide" evidence="11">
    <location>
        <begin position="1"/>
        <end position="19"/>
    </location>
</feature>
<dbReference type="Pfam" id="PF07715">
    <property type="entry name" value="Plug"/>
    <property type="match status" value="1"/>
</dbReference>
<reference evidence="14 15" key="1">
    <citation type="submission" date="2020-09" db="EMBL/GenBank/DDBJ databases">
        <title>Sinomicrobium weinanense sp. nov., a halophilic bacteria isolated from saline-alkali soil.</title>
        <authorList>
            <person name="Wu P."/>
            <person name="Ren H."/>
            <person name="Mei Y."/>
            <person name="Liang Y."/>
            <person name="Chen Z."/>
        </authorList>
    </citation>
    <scope>NUCLEOTIDE SEQUENCE [LARGE SCALE GENOMIC DNA]</scope>
    <source>
        <strain evidence="14 15">FJxs</strain>
    </source>
</reference>
<comment type="subcellular location">
    <subcellularLocation>
        <location evidence="1 8">Cell outer membrane</location>
        <topology evidence="1 8">Multi-pass membrane protein</topology>
    </subcellularLocation>
</comment>
<evidence type="ECO:0000256" key="11">
    <source>
        <dbReference type="SAM" id="SignalP"/>
    </source>
</evidence>
<keyword evidence="5 9" id="KW-0798">TonB box</keyword>
<keyword evidence="14" id="KW-0675">Receptor</keyword>
<dbReference type="InterPro" id="IPR008969">
    <property type="entry name" value="CarboxyPept-like_regulatory"/>
</dbReference>
<sequence>MTIFRLSLLFILLSHTVWSQDQYSISGKVEDTQGSSLPGVNIYISSLKRGTVTDMHGNYTLADIPKGKFTITVSAIGFHKVKKTIDLVADRKAYNFIMTEDVQSLSEVVISASRTPESRDELATTVTILSRDVIEEQMKITSNISDIMTSKVPGLAPSTGTSSNFGQKLRGRNFVVMIDGVSQSTPLRNGQLDIRSLDPSIIERVEVIKGASAIYGNGAEGGIINYITKKNYGDKPFSGSTDLSATGSLANINNTAGARLNQNFYGKAGKWSYLVNGTFEQTGEFKDAEGDVLPPTYGLGETNSLSVFAKIGYAISDSQKLVLSYNRYTTKQNTNYVQVDGDYDTRQKSTAEPGTPPGVPQGTKNNNLHLTYDHQGIYGNTSLNADVYYQDVENTFFWSDVFEFGGQSQIYSEKKGARFVLNTPHIFSENASVSATYGVDLLNDVTSQPLVDGRIWVPEMDMVNFAPFAQLKFSLLQNLILKGGIRVERITVKVDDYTTLRTVNPVTGEIDNPGIDVKGGKLDYTATVFNAGIRYNKYRWLSPYFSFSQGFSIYDIGSILRAARVTDMKDINTEASIVNNYELGLVSKFNKFRIEAVGFISTSKLGSSGEFKEGVFNILRSPERLHGFEGTVEYRPFHNLNIGGTYSYLEGKRDVNDDGDFSDDEDVYLGGDRIAAPKTTAYVKYAPIEKLNIYTELVHIGDRDRFSLNENGTYDVYQGPVEAYNIVNLSIGYQLTGSTAVHIAVENLFNEDYFPTRSQWFTRENLYTKGKGSNFRLGLTVNF</sequence>
<evidence type="ECO:0000256" key="2">
    <source>
        <dbReference type="ARBA" id="ARBA00022448"/>
    </source>
</evidence>
<dbReference type="Proteomes" id="UP000653730">
    <property type="component" value="Unassembled WGS sequence"/>
</dbReference>
<keyword evidence="3 8" id="KW-1134">Transmembrane beta strand</keyword>
<keyword evidence="11" id="KW-0732">Signal</keyword>
<evidence type="ECO:0000256" key="10">
    <source>
        <dbReference type="SAM" id="MobiDB-lite"/>
    </source>
</evidence>
<keyword evidence="15" id="KW-1185">Reference proteome</keyword>
<dbReference type="Gene3D" id="2.60.40.1120">
    <property type="entry name" value="Carboxypeptidase-like, regulatory domain"/>
    <property type="match status" value="1"/>
</dbReference>
<dbReference type="GO" id="GO:0009279">
    <property type="term" value="C:cell outer membrane"/>
    <property type="evidence" value="ECO:0007669"/>
    <property type="project" value="UniProtKB-SubCell"/>
</dbReference>
<dbReference type="Gene3D" id="2.170.130.10">
    <property type="entry name" value="TonB-dependent receptor, plug domain"/>
    <property type="match status" value="1"/>
</dbReference>
<dbReference type="RefSeq" id="WP_187966190.1">
    <property type="nucleotide sequence ID" value="NZ_JACVDC010000044.1"/>
</dbReference>
<dbReference type="InterPro" id="IPR037066">
    <property type="entry name" value="Plug_dom_sf"/>
</dbReference>
<keyword evidence="7 8" id="KW-0998">Cell outer membrane</keyword>
<dbReference type="SUPFAM" id="SSF56935">
    <property type="entry name" value="Porins"/>
    <property type="match status" value="1"/>
</dbReference>
<keyword evidence="2 8" id="KW-0813">Transport</keyword>
<evidence type="ECO:0000313" key="14">
    <source>
        <dbReference type="EMBL" id="MBC9797052.1"/>
    </source>
</evidence>
<dbReference type="InterPro" id="IPR039426">
    <property type="entry name" value="TonB-dep_rcpt-like"/>
</dbReference>
<evidence type="ECO:0000256" key="8">
    <source>
        <dbReference type="PROSITE-ProRule" id="PRU01360"/>
    </source>
</evidence>
<comment type="similarity">
    <text evidence="8 9">Belongs to the TonB-dependent receptor family.</text>
</comment>
<dbReference type="EMBL" id="JACVDC010000044">
    <property type="protein sequence ID" value="MBC9797052.1"/>
    <property type="molecule type" value="Genomic_DNA"/>
</dbReference>
<evidence type="ECO:0000256" key="9">
    <source>
        <dbReference type="RuleBase" id="RU003357"/>
    </source>
</evidence>
<dbReference type="Pfam" id="PF00593">
    <property type="entry name" value="TonB_dep_Rec_b-barrel"/>
    <property type="match status" value="1"/>
</dbReference>
<evidence type="ECO:0000256" key="5">
    <source>
        <dbReference type="ARBA" id="ARBA00023077"/>
    </source>
</evidence>
<keyword evidence="4 8" id="KW-0812">Transmembrane</keyword>
<dbReference type="GO" id="GO:0015344">
    <property type="term" value="F:siderophore uptake transmembrane transporter activity"/>
    <property type="evidence" value="ECO:0007669"/>
    <property type="project" value="TreeGrafter"/>
</dbReference>
<dbReference type="InterPro" id="IPR012910">
    <property type="entry name" value="Plug_dom"/>
</dbReference>
<feature type="domain" description="TonB-dependent receptor plug" evidence="13">
    <location>
        <begin position="121"/>
        <end position="223"/>
    </location>
</feature>
<accession>A0A926JTP3</accession>
<evidence type="ECO:0000256" key="4">
    <source>
        <dbReference type="ARBA" id="ARBA00022692"/>
    </source>
</evidence>
<evidence type="ECO:0000259" key="13">
    <source>
        <dbReference type="Pfam" id="PF07715"/>
    </source>
</evidence>
<dbReference type="SUPFAM" id="SSF49464">
    <property type="entry name" value="Carboxypeptidase regulatory domain-like"/>
    <property type="match status" value="1"/>
</dbReference>
<dbReference type="Pfam" id="PF13715">
    <property type="entry name" value="CarbopepD_reg_2"/>
    <property type="match status" value="1"/>
</dbReference>
<evidence type="ECO:0000313" key="15">
    <source>
        <dbReference type="Proteomes" id="UP000653730"/>
    </source>
</evidence>
<dbReference type="AlphaFoldDB" id="A0A926JTP3"/>
<dbReference type="PROSITE" id="PS52016">
    <property type="entry name" value="TONB_DEPENDENT_REC_3"/>
    <property type="match status" value="1"/>
</dbReference>
<dbReference type="InterPro" id="IPR036942">
    <property type="entry name" value="Beta-barrel_TonB_sf"/>
</dbReference>
<dbReference type="PANTHER" id="PTHR30069:SF42">
    <property type="entry name" value="FERRIC AEROBACTIN RECEPTOR"/>
    <property type="match status" value="1"/>
</dbReference>
<dbReference type="CDD" id="cd01347">
    <property type="entry name" value="ligand_gated_channel"/>
    <property type="match status" value="1"/>
</dbReference>
<feature type="region of interest" description="Disordered" evidence="10">
    <location>
        <begin position="345"/>
        <end position="366"/>
    </location>
</feature>
<evidence type="ECO:0000256" key="7">
    <source>
        <dbReference type="ARBA" id="ARBA00023237"/>
    </source>
</evidence>
<evidence type="ECO:0000256" key="6">
    <source>
        <dbReference type="ARBA" id="ARBA00023136"/>
    </source>
</evidence>
<proteinExistence type="inferred from homology"/>
<comment type="caution">
    <text evidence="14">The sequence shown here is derived from an EMBL/GenBank/DDBJ whole genome shotgun (WGS) entry which is preliminary data.</text>
</comment>
<dbReference type="Gene3D" id="2.40.170.20">
    <property type="entry name" value="TonB-dependent receptor, beta-barrel domain"/>
    <property type="match status" value="1"/>
</dbReference>
<feature type="chain" id="PRO_5036953422" evidence="11">
    <location>
        <begin position="20"/>
        <end position="783"/>
    </location>
</feature>
<dbReference type="PANTHER" id="PTHR30069">
    <property type="entry name" value="TONB-DEPENDENT OUTER MEMBRANE RECEPTOR"/>
    <property type="match status" value="1"/>
</dbReference>
<dbReference type="GO" id="GO:0044718">
    <property type="term" value="P:siderophore transmembrane transport"/>
    <property type="evidence" value="ECO:0007669"/>
    <property type="project" value="TreeGrafter"/>
</dbReference>
<evidence type="ECO:0000259" key="12">
    <source>
        <dbReference type="Pfam" id="PF00593"/>
    </source>
</evidence>
<dbReference type="InterPro" id="IPR000531">
    <property type="entry name" value="Beta-barrel_TonB"/>
</dbReference>
<gene>
    <name evidence="14" type="ORF">IBL28_13830</name>
</gene>
<organism evidence="14 15">
    <name type="scientific">Sinomicrobium weinanense</name>
    <dbReference type="NCBI Taxonomy" id="2842200"/>
    <lineage>
        <taxon>Bacteria</taxon>
        <taxon>Pseudomonadati</taxon>
        <taxon>Bacteroidota</taxon>
        <taxon>Flavobacteriia</taxon>
        <taxon>Flavobacteriales</taxon>
        <taxon>Flavobacteriaceae</taxon>
        <taxon>Sinomicrobium</taxon>
    </lineage>
</organism>
<keyword evidence="6 8" id="KW-0472">Membrane</keyword>
<evidence type="ECO:0000256" key="1">
    <source>
        <dbReference type="ARBA" id="ARBA00004571"/>
    </source>
</evidence>